<evidence type="ECO:0000313" key="2">
    <source>
        <dbReference type="Proteomes" id="UP000618319"/>
    </source>
</evidence>
<reference evidence="1 2" key="1">
    <citation type="submission" date="2018-02" db="EMBL/GenBank/DDBJ databases">
        <title>Sphingobacterium KA21.</title>
        <authorList>
            <person name="Vasarhelyi B.M."/>
            <person name="Deshmukh S."/>
            <person name="Balint B."/>
            <person name="Kukolya J."/>
        </authorList>
    </citation>
    <scope>NUCLEOTIDE SEQUENCE [LARGE SCALE GENOMIC DNA]</scope>
    <source>
        <strain evidence="1 2">Ka21</strain>
    </source>
</reference>
<sequence length="151" mass="17661">MLFYFKAIIHFLFSNSRHGTHSPFVYRLADEVIYASTKQQTNGDSKSGLLIKEIAAYYSAEIKQDKSVSGGALDISIEKLQVAEVADLQHRFTILFLRDIHKNLSNTRKWNNLTKEDAFTVTIDLFYFGIVCQREGQRKEHFKLRFPFWKY</sequence>
<protein>
    <submittedName>
        <fullName evidence="1">Uncharacterized protein</fullName>
    </submittedName>
</protein>
<accession>A0ABR9T4C1</accession>
<evidence type="ECO:0000313" key="1">
    <source>
        <dbReference type="EMBL" id="MBE8720195.1"/>
    </source>
</evidence>
<keyword evidence="2" id="KW-1185">Reference proteome</keyword>
<proteinExistence type="predicted"/>
<gene>
    <name evidence="1" type="ORF">C4F40_05560</name>
</gene>
<dbReference type="RefSeq" id="WP_196937895.1">
    <property type="nucleotide sequence ID" value="NZ_MU158689.1"/>
</dbReference>
<dbReference type="Proteomes" id="UP000618319">
    <property type="component" value="Unassembled WGS sequence"/>
</dbReference>
<name>A0ABR9T4C1_9SPHI</name>
<organism evidence="1 2">
    <name type="scientific">Sphingobacterium pedocola</name>
    <dbReference type="NCBI Taxonomy" id="2082722"/>
    <lineage>
        <taxon>Bacteria</taxon>
        <taxon>Pseudomonadati</taxon>
        <taxon>Bacteroidota</taxon>
        <taxon>Sphingobacteriia</taxon>
        <taxon>Sphingobacteriales</taxon>
        <taxon>Sphingobacteriaceae</taxon>
        <taxon>Sphingobacterium</taxon>
    </lineage>
</organism>
<dbReference type="EMBL" id="PSKQ01000017">
    <property type="protein sequence ID" value="MBE8720195.1"/>
    <property type="molecule type" value="Genomic_DNA"/>
</dbReference>
<comment type="caution">
    <text evidence="1">The sequence shown here is derived from an EMBL/GenBank/DDBJ whole genome shotgun (WGS) entry which is preliminary data.</text>
</comment>